<dbReference type="PATRIC" id="fig|1235802.3.peg.2883"/>
<proteinExistence type="predicted"/>
<reference evidence="1 2" key="1">
    <citation type="journal article" date="2014" name="Genome Announc.">
        <title>Draft genome sequences of the altered schaedler flora, a defined bacterial community from gnotobiotic mice.</title>
        <authorList>
            <person name="Wannemuehler M.J."/>
            <person name="Overstreet A.M."/>
            <person name="Ward D.V."/>
            <person name="Phillips G.J."/>
        </authorList>
    </citation>
    <scope>NUCLEOTIDE SEQUENCE [LARGE SCALE GENOMIC DNA]</scope>
    <source>
        <strain evidence="1 2">ASF492</strain>
    </source>
</reference>
<comment type="caution">
    <text evidence="1">The sequence shown here is derived from an EMBL/GenBank/DDBJ whole genome shotgun (WGS) entry which is preliminary data.</text>
</comment>
<dbReference type="HOGENOM" id="CLU_2879156_0_0_9"/>
<dbReference type="AlphaFoldDB" id="N2AHK2"/>
<gene>
    <name evidence="1" type="ORF">C823_02731</name>
</gene>
<dbReference type="Proteomes" id="UP000012589">
    <property type="component" value="Unassembled WGS sequence"/>
</dbReference>
<keyword evidence="2" id="KW-1185">Reference proteome</keyword>
<evidence type="ECO:0000313" key="2">
    <source>
        <dbReference type="Proteomes" id="UP000012589"/>
    </source>
</evidence>
<dbReference type="STRING" id="1235802.C823_02731"/>
<name>N2AHK2_9FIRM</name>
<evidence type="ECO:0000313" key="1">
    <source>
        <dbReference type="EMBL" id="EMZ25715.1"/>
    </source>
</evidence>
<accession>N2AHK2</accession>
<sequence length="63" mass="7575">MKKLLGGGYDADRFMELERKYVKADKLNVKLGKKEQDMLKQYFYADVRNLENILNRDLSKVWF</sequence>
<organism evidence="1 2">
    <name type="scientific">Eubacterium plexicaudatum ASF492</name>
    <dbReference type="NCBI Taxonomy" id="1235802"/>
    <lineage>
        <taxon>Bacteria</taxon>
        <taxon>Bacillati</taxon>
        <taxon>Bacillota</taxon>
        <taxon>Clostridia</taxon>
        <taxon>Eubacteriales</taxon>
        <taxon>Eubacteriaceae</taxon>
        <taxon>Eubacterium</taxon>
    </lineage>
</organism>
<protein>
    <submittedName>
        <fullName evidence="1">Uncharacterized protein</fullName>
    </submittedName>
</protein>
<dbReference type="EMBL" id="AQFT01000087">
    <property type="protein sequence ID" value="EMZ25715.1"/>
    <property type="molecule type" value="Genomic_DNA"/>
</dbReference>